<dbReference type="Proteomes" id="UP000267821">
    <property type="component" value="Unassembled WGS sequence"/>
</dbReference>
<dbReference type="STRING" id="1051890.A0A3N4M9B4"/>
<evidence type="ECO:0000256" key="2">
    <source>
        <dbReference type="ARBA" id="ARBA00006727"/>
    </source>
</evidence>
<feature type="transmembrane region" description="Helical" evidence="3">
    <location>
        <begin position="156"/>
        <end position="177"/>
    </location>
</feature>
<reference evidence="5 6" key="1">
    <citation type="journal article" date="2018" name="Nat. Ecol. Evol.">
        <title>Pezizomycetes genomes reveal the molecular basis of ectomycorrhizal truffle lifestyle.</title>
        <authorList>
            <person name="Murat C."/>
            <person name="Payen T."/>
            <person name="Noel B."/>
            <person name="Kuo A."/>
            <person name="Morin E."/>
            <person name="Chen J."/>
            <person name="Kohler A."/>
            <person name="Krizsan K."/>
            <person name="Balestrini R."/>
            <person name="Da Silva C."/>
            <person name="Montanini B."/>
            <person name="Hainaut M."/>
            <person name="Levati E."/>
            <person name="Barry K.W."/>
            <person name="Belfiori B."/>
            <person name="Cichocki N."/>
            <person name="Clum A."/>
            <person name="Dockter R.B."/>
            <person name="Fauchery L."/>
            <person name="Guy J."/>
            <person name="Iotti M."/>
            <person name="Le Tacon F."/>
            <person name="Lindquist E.A."/>
            <person name="Lipzen A."/>
            <person name="Malagnac F."/>
            <person name="Mello A."/>
            <person name="Molinier V."/>
            <person name="Miyauchi S."/>
            <person name="Poulain J."/>
            <person name="Riccioni C."/>
            <person name="Rubini A."/>
            <person name="Sitrit Y."/>
            <person name="Splivallo R."/>
            <person name="Traeger S."/>
            <person name="Wang M."/>
            <person name="Zifcakova L."/>
            <person name="Wipf D."/>
            <person name="Zambonelli A."/>
            <person name="Paolocci F."/>
            <person name="Nowrousian M."/>
            <person name="Ottonello S."/>
            <person name="Baldrian P."/>
            <person name="Spatafora J.W."/>
            <person name="Henrissat B."/>
            <person name="Nagy L.G."/>
            <person name="Aury J.M."/>
            <person name="Wincker P."/>
            <person name="Grigoriev I.V."/>
            <person name="Bonfante P."/>
            <person name="Martin F.M."/>
        </authorList>
    </citation>
    <scope>NUCLEOTIDE SEQUENCE [LARGE SCALE GENOMIC DNA]</scope>
    <source>
        <strain evidence="5 6">ATCC MYA-4762</strain>
    </source>
</reference>
<feature type="transmembrane region" description="Helical" evidence="3">
    <location>
        <begin position="289"/>
        <end position="309"/>
    </location>
</feature>
<proteinExistence type="inferred from homology"/>
<feature type="transmembrane region" description="Helical" evidence="3">
    <location>
        <begin position="330"/>
        <end position="349"/>
    </location>
</feature>
<dbReference type="FunCoup" id="A0A3N4M9B4">
    <property type="interactions" value="139"/>
</dbReference>
<dbReference type="PROSITE" id="PS50850">
    <property type="entry name" value="MFS"/>
    <property type="match status" value="1"/>
</dbReference>
<dbReference type="InterPro" id="IPR020846">
    <property type="entry name" value="MFS_dom"/>
</dbReference>
<feature type="transmembrane region" description="Helical" evidence="3">
    <location>
        <begin position="67"/>
        <end position="86"/>
    </location>
</feature>
<name>A0A3N4M9B4_9PEZI</name>
<sequence>MFMVNACTWGLNSAYAIYLAYYLSHNPHPSATPYHYAFIGGLSVSTSMTVGPAVAFLYRRGYTTQHIMLLGIVFQLSSLLGSSWAVTSLPGLFLTQGVLSGLGIGFLFTSSVGTISQWFLAKRSVANGIATAGSGVGGLCFSIGLNKVIDTLDVAWSFRITAIVVTVINLLATWLIRDRNLHINPTNRSFDIGLIKRVPNFALVLLWGFFSLLGYMVILFSLPDYSRSMGLTPSQGSIAAAMLSVGMTFGRPCIGLLSDIYGRINISALMTLLSAITVFALWVPSAEAGFGLCVVFALLNGAVCGTFWTTISPVTTEIMGLKELPSALSVVWLSTLLPTTFSEVVALALRRPELVNVRAKEGFMGAAYIYPQVWSGIMFLMASGMMWVLRARLVGAVIKKEEEMSTICAGEKDGAVKIPVVAEGFMGRWRNAGRWWRCTKV</sequence>
<dbReference type="InterPro" id="IPR050327">
    <property type="entry name" value="Proton-linked_MCT"/>
</dbReference>
<keyword evidence="3" id="KW-0472">Membrane</keyword>
<feature type="transmembrane region" description="Helical" evidence="3">
    <location>
        <begin position="125"/>
        <end position="144"/>
    </location>
</feature>
<dbReference type="GO" id="GO:0022857">
    <property type="term" value="F:transmembrane transporter activity"/>
    <property type="evidence" value="ECO:0007669"/>
    <property type="project" value="InterPro"/>
</dbReference>
<keyword evidence="3" id="KW-1133">Transmembrane helix</keyword>
<dbReference type="InParanoid" id="A0A3N4M9B4"/>
<dbReference type="Pfam" id="PF07690">
    <property type="entry name" value="MFS_1"/>
    <property type="match status" value="1"/>
</dbReference>
<feature type="transmembrane region" description="Helical" evidence="3">
    <location>
        <begin position="198"/>
        <end position="218"/>
    </location>
</feature>
<dbReference type="GO" id="GO:0016020">
    <property type="term" value="C:membrane"/>
    <property type="evidence" value="ECO:0007669"/>
    <property type="project" value="UniProtKB-SubCell"/>
</dbReference>
<dbReference type="InterPro" id="IPR036259">
    <property type="entry name" value="MFS_trans_sf"/>
</dbReference>
<gene>
    <name evidence="5" type="ORF">L211DRAFT_833062</name>
</gene>
<comment type="similarity">
    <text evidence="2">Belongs to the major facilitator superfamily. Monocarboxylate porter (TC 2.A.1.13) family.</text>
</comment>
<dbReference type="SUPFAM" id="SSF103473">
    <property type="entry name" value="MFS general substrate transporter"/>
    <property type="match status" value="1"/>
</dbReference>
<dbReference type="PANTHER" id="PTHR11360">
    <property type="entry name" value="MONOCARBOXYLATE TRANSPORTER"/>
    <property type="match status" value="1"/>
</dbReference>
<dbReference type="AlphaFoldDB" id="A0A3N4M9B4"/>
<keyword evidence="3" id="KW-0812">Transmembrane</keyword>
<dbReference type="PANTHER" id="PTHR11360:SF315">
    <property type="entry name" value="TRANSPORTER MCH2-RELATED"/>
    <property type="match status" value="1"/>
</dbReference>
<feature type="transmembrane region" description="Helical" evidence="3">
    <location>
        <begin position="7"/>
        <end position="24"/>
    </location>
</feature>
<evidence type="ECO:0000313" key="5">
    <source>
        <dbReference type="EMBL" id="RPB29202.1"/>
    </source>
</evidence>
<feature type="transmembrane region" description="Helical" evidence="3">
    <location>
        <begin position="92"/>
        <end position="113"/>
    </location>
</feature>
<dbReference type="Gene3D" id="1.20.1250.20">
    <property type="entry name" value="MFS general substrate transporter like domains"/>
    <property type="match status" value="2"/>
</dbReference>
<keyword evidence="6" id="KW-1185">Reference proteome</keyword>
<evidence type="ECO:0000313" key="6">
    <source>
        <dbReference type="Proteomes" id="UP000267821"/>
    </source>
</evidence>
<protein>
    <submittedName>
        <fullName evidence="5">MFS general substrate transporter</fullName>
    </submittedName>
</protein>
<dbReference type="EMBL" id="ML121528">
    <property type="protein sequence ID" value="RPB29202.1"/>
    <property type="molecule type" value="Genomic_DNA"/>
</dbReference>
<feature type="transmembrane region" description="Helical" evidence="3">
    <location>
        <begin position="36"/>
        <end position="58"/>
    </location>
</feature>
<organism evidence="5 6">
    <name type="scientific">Terfezia boudieri ATCC MYA-4762</name>
    <dbReference type="NCBI Taxonomy" id="1051890"/>
    <lineage>
        <taxon>Eukaryota</taxon>
        <taxon>Fungi</taxon>
        <taxon>Dikarya</taxon>
        <taxon>Ascomycota</taxon>
        <taxon>Pezizomycotina</taxon>
        <taxon>Pezizomycetes</taxon>
        <taxon>Pezizales</taxon>
        <taxon>Pezizaceae</taxon>
        <taxon>Terfezia</taxon>
    </lineage>
</organism>
<evidence type="ECO:0000256" key="3">
    <source>
        <dbReference type="SAM" id="Phobius"/>
    </source>
</evidence>
<comment type="subcellular location">
    <subcellularLocation>
        <location evidence="1">Membrane</location>
        <topology evidence="1">Multi-pass membrane protein</topology>
    </subcellularLocation>
</comment>
<feature type="domain" description="Major facilitator superfamily (MFS) profile" evidence="4">
    <location>
        <begin position="200"/>
        <end position="441"/>
    </location>
</feature>
<accession>A0A3N4M9B4</accession>
<evidence type="ECO:0000256" key="1">
    <source>
        <dbReference type="ARBA" id="ARBA00004141"/>
    </source>
</evidence>
<evidence type="ECO:0000259" key="4">
    <source>
        <dbReference type="PROSITE" id="PS50850"/>
    </source>
</evidence>
<feature type="transmembrane region" description="Helical" evidence="3">
    <location>
        <begin position="264"/>
        <end position="283"/>
    </location>
</feature>
<dbReference type="InterPro" id="IPR011701">
    <property type="entry name" value="MFS"/>
</dbReference>
<feature type="transmembrane region" description="Helical" evidence="3">
    <location>
        <begin position="369"/>
        <end position="389"/>
    </location>
</feature>
<dbReference type="OrthoDB" id="2213137at2759"/>